<evidence type="ECO:0000256" key="1">
    <source>
        <dbReference type="ARBA" id="ARBA00022468"/>
    </source>
</evidence>
<feature type="transmembrane region" description="Helical" evidence="3">
    <location>
        <begin position="1641"/>
        <end position="1660"/>
    </location>
</feature>
<dbReference type="GeneID" id="39868312"/>
<dbReference type="SUPFAM" id="SSF47923">
    <property type="entry name" value="Ypt/Rab-GAP domain of gyp1p"/>
    <property type="match status" value="2"/>
</dbReference>
<protein>
    <recommendedName>
        <fullName evidence="6">Rab-GAP TBC domain-containing protein</fullName>
    </recommendedName>
</protein>
<dbReference type="Gene3D" id="1.10.472.80">
    <property type="entry name" value="Ypt/Rab-GAP domain of gyp1p, domain 3"/>
    <property type="match status" value="1"/>
</dbReference>
<feature type="compositionally biased region" description="Low complexity" evidence="2">
    <location>
        <begin position="1020"/>
        <end position="1039"/>
    </location>
</feature>
<name>A0A1D3PAH0_PLAMA</name>
<feature type="compositionally biased region" description="Basic and acidic residues" evidence="2">
    <location>
        <begin position="1259"/>
        <end position="1291"/>
    </location>
</feature>
<gene>
    <name evidence="4" type="primary">PmUG01_08033000</name>
    <name evidence="4" type="ORF">PMUG01_08033000</name>
</gene>
<feature type="region of interest" description="Disordered" evidence="2">
    <location>
        <begin position="330"/>
        <end position="394"/>
    </location>
</feature>
<keyword evidence="1" id="KW-0343">GTPase activation</keyword>
<dbReference type="PANTHER" id="PTHR20913:SF7">
    <property type="entry name" value="RE60063P"/>
    <property type="match status" value="1"/>
</dbReference>
<evidence type="ECO:0000256" key="2">
    <source>
        <dbReference type="SAM" id="MobiDB-lite"/>
    </source>
</evidence>
<dbReference type="InterPro" id="IPR035969">
    <property type="entry name" value="Rab-GAP_TBC_sf"/>
</dbReference>
<organism evidence="4 5">
    <name type="scientific">Plasmodium malariae</name>
    <dbReference type="NCBI Taxonomy" id="5858"/>
    <lineage>
        <taxon>Eukaryota</taxon>
        <taxon>Sar</taxon>
        <taxon>Alveolata</taxon>
        <taxon>Apicomplexa</taxon>
        <taxon>Aconoidasida</taxon>
        <taxon>Haemosporida</taxon>
        <taxon>Plasmodiidae</taxon>
        <taxon>Plasmodium</taxon>
        <taxon>Plasmodium (Plasmodium)</taxon>
    </lineage>
</organism>
<dbReference type="GO" id="GO:0005096">
    <property type="term" value="F:GTPase activator activity"/>
    <property type="evidence" value="ECO:0007669"/>
    <property type="project" value="UniProtKB-KW"/>
</dbReference>
<dbReference type="Gene3D" id="1.10.8.1310">
    <property type="match status" value="1"/>
</dbReference>
<dbReference type="InterPro" id="IPR045913">
    <property type="entry name" value="TBC20/Gyp8-like"/>
</dbReference>
<feature type="compositionally biased region" description="Low complexity" evidence="2">
    <location>
        <begin position="844"/>
        <end position="884"/>
    </location>
</feature>
<evidence type="ECO:0008006" key="6">
    <source>
        <dbReference type="Google" id="ProtNLM"/>
    </source>
</evidence>
<proteinExistence type="predicted"/>
<evidence type="ECO:0000313" key="5">
    <source>
        <dbReference type="Proteomes" id="UP000219813"/>
    </source>
</evidence>
<feature type="region of interest" description="Disordered" evidence="2">
    <location>
        <begin position="1009"/>
        <end position="1039"/>
    </location>
</feature>
<feature type="compositionally biased region" description="Low complexity" evidence="2">
    <location>
        <begin position="375"/>
        <end position="394"/>
    </location>
</feature>
<keyword evidence="5" id="KW-1185">Reference proteome</keyword>
<dbReference type="OMA" id="NTWNIHK"/>
<keyword evidence="3" id="KW-0812">Transmembrane</keyword>
<dbReference type="GO" id="GO:0005789">
    <property type="term" value="C:endoplasmic reticulum membrane"/>
    <property type="evidence" value="ECO:0007669"/>
    <property type="project" value="TreeGrafter"/>
</dbReference>
<keyword evidence="3" id="KW-0472">Membrane</keyword>
<feature type="region of interest" description="Disordered" evidence="2">
    <location>
        <begin position="844"/>
        <end position="902"/>
    </location>
</feature>
<feature type="compositionally biased region" description="Polar residues" evidence="2">
    <location>
        <begin position="334"/>
        <end position="343"/>
    </location>
</feature>
<reference evidence="4 5" key="1">
    <citation type="submission" date="2016-06" db="EMBL/GenBank/DDBJ databases">
        <authorList>
            <consortium name="Pathogen Informatics"/>
        </authorList>
    </citation>
    <scope>NUCLEOTIDE SEQUENCE [LARGE SCALE GENOMIC DNA]</scope>
</reference>
<dbReference type="Proteomes" id="UP000219813">
    <property type="component" value="Chromosome 8"/>
</dbReference>
<dbReference type="KEGG" id="pmal:PMUG01_08033000"/>
<keyword evidence="3" id="KW-1133">Transmembrane helix</keyword>
<evidence type="ECO:0000313" key="4">
    <source>
        <dbReference type="EMBL" id="SCN12205.1"/>
    </source>
</evidence>
<feature type="compositionally biased region" description="Polar residues" evidence="2">
    <location>
        <begin position="1010"/>
        <end position="1019"/>
    </location>
</feature>
<accession>A0A1D3PAH0</accession>
<dbReference type="RefSeq" id="XP_028861176.1">
    <property type="nucleotide sequence ID" value="XM_029004493.1"/>
</dbReference>
<feature type="region of interest" description="Disordered" evidence="2">
    <location>
        <begin position="1251"/>
        <end position="1326"/>
    </location>
</feature>
<dbReference type="EMBL" id="LT594629">
    <property type="protein sequence ID" value="SCN12205.1"/>
    <property type="molecule type" value="Genomic_DNA"/>
</dbReference>
<feature type="compositionally biased region" description="Low complexity" evidence="2">
    <location>
        <begin position="1292"/>
        <end position="1316"/>
    </location>
</feature>
<dbReference type="OrthoDB" id="206700at2759"/>
<dbReference type="VEuPathDB" id="PlasmoDB:PmUG01_08033000"/>
<feature type="compositionally biased region" description="Basic residues" evidence="2">
    <location>
        <begin position="350"/>
        <end position="371"/>
    </location>
</feature>
<dbReference type="GO" id="GO:0006888">
    <property type="term" value="P:endoplasmic reticulum to Golgi vesicle-mediated transport"/>
    <property type="evidence" value="ECO:0007669"/>
    <property type="project" value="TreeGrafter"/>
</dbReference>
<evidence type="ECO:0000256" key="3">
    <source>
        <dbReference type="SAM" id="Phobius"/>
    </source>
</evidence>
<feature type="compositionally biased region" description="Basic and acidic residues" evidence="2">
    <location>
        <begin position="890"/>
        <end position="902"/>
    </location>
</feature>
<sequence length="1662" mass="194820">MKVPLKKQRAKGYYSCLDFDNLYKKKKKNKIKYSIYREKNYSDSELFDKKKLQIKKKNGYILYVQKHCMVNNNGHDNKLYVLNNVTIYKNHFDKYEETNDEKLTYLKKIFKIYENATTNEKRKLYELIKFFSFTPGGFQNNKLRQKLWLLLLGFNINLSKEKNYNEHPISILCKKYKKKFKYINYVKHFKLKWKKKKSKNSFLSTCISREHNNTGKRNRVSKKQKQNKIYHYDNCSCQEKKEFLSSYGLNCGKINTCVGYKEGDAASLLGKCNERKLQENEIPNSSNITNIRYATNRTDHCEYFLRTSDKQSCSIYAVGGKELRAPRCEKRALHTQNVKSRNANIDELKKKKKKKKKKLSKKRGRKKKKKKNDNYNDGSNNEGSSSGSNSRNAKNPIFLKKRGMEYYDSAFSYSSSTKSFSSVSCTRPLPSIPLGSLDHSSLENSLYLSDGVSSSSSTHGSSSLSSLASNYSNDINTAVDKSSKMQRKKCPLQFFSSGKFFKCARDIYCIKKEKVENKTKSKNSHVLNFFFSDKKYKMKRKMNRVPNSEIIRKAKKSIKKESNKIVNFLLKIDKEKETFDKNKNKKFIIKLLKIIYNNMLEVDLYIVDYIIRKDNLSSKNDILSYLKDNIKHNYNFNSNLNKWIIDSVLLEENERVQVKKDVKRSVNTWNIHKYNIYEIKKKYQYILKNVICSILYKHSNKIFYAQGVHDVCLVFVTVYFHNFFLRYKKYVFLEYFISKFVVNKICNLIFTKRYRSGIATGSNCAVFTPSKDVKYIRNTNYYTENYYDHVHISHGIDEMKEYTEHMDRRVSHGGDPSDDQSVGRVYAAGNEKKCSNDVICSSGSSNSSSGSSNNSSGSSNNSSGSSNNSSGSSNNSSGSSNSSSNGGGIDLRRREGKSKRGDDHDIFINNVKNMFLMEEKYIEKICLLNNIDLEKYIKYKKKKKKKEYIVYLLCERFLLFYMIDYLTLSLDVSIKNTFKCIGLLLKYLDKEVYDVFCLLQMEQEHENLKHTSSSANAGANCSTSGRNNNRGNNSTGNDGNNRISNCNNCISRNERMNSTGKSSKVGNYEIARDSLKLSGTEFFFCLSWVVTYYSHVLTEFDRLARIFDTLLSNDGIFIIYFTGSIILYKREELLELANKKKKDLLYNNMYTETHYIFQNMNWKDINVENIIKKTYYYMNYKIPFETFLKKIKKKISFPPFSPIYSYPFILHYFNYETKQDDLKNKIVEKSFMNFYTYKSITTSMNNNSCEESGLHMSSVHHEEQQIISLDGDKKDSNKRSNESDSKGESKSGSKNGSNDNIKSSHNSNSNTRNNSSGAHCKNGNERNTMTKKYLNNDVIILSSSNSDRVSGKVMSDRGVKKYYTNSRRKKHRYKRGTRRCENCRHTYCNVKNSLNKMDIYDEYIEGLLNRSNVNDCIKHKNKNNSTFKNKENNKDNNIYLYYPYSILCNNLDVDKDIIKKHLLVENFFQYVFYDFIVNYKSICRKHRNLTTKYYIIQYMNVKNKKEYIMEKRKKQKKQKKKENIFHKMLKHILLFHVQKCELKKNKKFICMNFITKNKKNSSNFNNFVNNKNNKKTIAIIPPIYKYTIQNSEVKKNFKVQKIKNTNSFITDIQSTKENNKSVKNIERIFYILKMSVYNSPYVNIFLVFFLLSVFSSLLYFHR</sequence>
<dbReference type="PANTHER" id="PTHR20913">
    <property type="entry name" value="TBC1 DOMAIN FAMILY MEMBER 20/GTPASE"/>
    <property type="match status" value="1"/>
</dbReference>